<feature type="transmembrane region" description="Helical" evidence="7">
    <location>
        <begin position="356"/>
        <end position="374"/>
    </location>
</feature>
<feature type="transmembrane region" description="Helical" evidence="7">
    <location>
        <begin position="61"/>
        <end position="80"/>
    </location>
</feature>
<dbReference type="PANTHER" id="PTHR23517">
    <property type="entry name" value="RESISTANCE PROTEIN MDTM, PUTATIVE-RELATED-RELATED"/>
    <property type="match status" value="1"/>
</dbReference>
<dbReference type="Gene3D" id="1.20.1250.20">
    <property type="entry name" value="MFS general substrate transporter like domains"/>
    <property type="match status" value="1"/>
</dbReference>
<keyword evidence="2" id="KW-0813">Transport</keyword>
<feature type="transmembrane region" description="Helical" evidence="7">
    <location>
        <begin position="25"/>
        <end position="49"/>
    </location>
</feature>
<feature type="transmembrane region" description="Helical" evidence="7">
    <location>
        <begin position="442"/>
        <end position="459"/>
    </location>
</feature>
<feature type="transmembrane region" description="Helical" evidence="7">
    <location>
        <begin position="321"/>
        <end position="344"/>
    </location>
</feature>
<protein>
    <submittedName>
        <fullName evidence="8">Major facilitator superfamily</fullName>
    </submittedName>
</protein>
<evidence type="ECO:0000256" key="4">
    <source>
        <dbReference type="ARBA" id="ARBA00022692"/>
    </source>
</evidence>
<dbReference type="STRING" id="1679444.PYTT_2449"/>
<feature type="transmembrane region" description="Helical" evidence="7">
    <location>
        <begin position="130"/>
        <end position="150"/>
    </location>
</feature>
<evidence type="ECO:0000313" key="8">
    <source>
        <dbReference type="EMBL" id="SEH99997.1"/>
    </source>
</evidence>
<dbReference type="PANTHER" id="PTHR23517:SF3">
    <property type="entry name" value="INTEGRAL MEMBRANE TRANSPORT PROTEIN"/>
    <property type="match status" value="1"/>
</dbReference>
<dbReference type="AlphaFoldDB" id="A0A1C7PA25"/>
<dbReference type="Proteomes" id="UP000176204">
    <property type="component" value="Chromosome I"/>
</dbReference>
<proteinExistence type="predicted"/>
<dbReference type="InterPro" id="IPR050171">
    <property type="entry name" value="MFS_Transporters"/>
</dbReference>
<reference evidence="9" key="1">
    <citation type="submission" date="2016-09" db="EMBL/GenBank/DDBJ databases">
        <authorList>
            <person name="Koehorst J."/>
        </authorList>
    </citation>
    <scope>NUCLEOTIDE SEQUENCE [LARGE SCALE GENOMIC DNA]</scope>
</reference>
<feature type="transmembrane region" description="Helical" evidence="7">
    <location>
        <begin position="394"/>
        <end position="422"/>
    </location>
</feature>
<keyword evidence="9" id="KW-1185">Reference proteome</keyword>
<dbReference type="Pfam" id="PF07690">
    <property type="entry name" value="MFS_1"/>
    <property type="match status" value="1"/>
</dbReference>
<gene>
    <name evidence="8" type="ORF">PYTT_2449</name>
</gene>
<keyword evidence="6 7" id="KW-0472">Membrane</keyword>
<feature type="transmembrane region" description="Helical" evidence="7">
    <location>
        <begin position="256"/>
        <end position="276"/>
    </location>
</feature>
<dbReference type="SUPFAM" id="SSF103473">
    <property type="entry name" value="MFS general substrate transporter"/>
    <property type="match status" value="1"/>
</dbReference>
<keyword evidence="3" id="KW-1003">Cell membrane</keyword>
<dbReference type="InterPro" id="IPR036259">
    <property type="entry name" value="MFS_trans_sf"/>
</dbReference>
<organism evidence="8 9">
    <name type="scientific">Akkermansia glycaniphila</name>
    <dbReference type="NCBI Taxonomy" id="1679444"/>
    <lineage>
        <taxon>Bacteria</taxon>
        <taxon>Pseudomonadati</taxon>
        <taxon>Verrucomicrobiota</taxon>
        <taxon>Verrucomicrobiia</taxon>
        <taxon>Verrucomicrobiales</taxon>
        <taxon>Akkermansiaceae</taxon>
        <taxon>Akkermansia</taxon>
    </lineage>
</organism>
<dbReference type="GO" id="GO:0005886">
    <property type="term" value="C:plasma membrane"/>
    <property type="evidence" value="ECO:0007669"/>
    <property type="project" value="UniProtKB-SubCell"/>
</dbReference>
<evidence type="ECO:0000256" key="6">
    <source>
        <dbReference type="ARBA" id="ARBA00023136"/>
    </source>
</evidence>
<accession>A0A1C7PA25</accession>
<sequence>MSNKQNPIVQYFSEFKILKTVSKDFWLTNLIQFFDGIAYFSLIAIFVLYLSDYCGFDDANASLWVGFYTLFISAFVFAVGSICDIIGLKRSYAIGFCLLLFGRLVMGLSPDICSSSLGASIGLDADCARIGVMAGIFIMSFGTAFMSPVIQTSIRRFTTFTARATGFNVYYLLMNISAVVASAFVVQGFRDAYGSVDGGFWVVNFGTAMCCCAFLATRLINENNYAEPSERMQTNTQRRPLQLFKEVWKESAFRKLILFLVLTLGVRIVFTLQFIVMPQYYVRTLYEDFSIGLVNALNPTIIVVGLIALIPVLNRFSTVKLMIVGMSISAFSLVFMAVPIDWYYYVPGIETRSQAYLVAIVTQILVFAFGELLFSPRFSEYVARVAPKDKVASYMSISALPMFIAKPINGIIGGLLVSYFCYDGIAAKIDTNHIGFWDSPELMWMIYLILAVVSPLAIIKMKNSITSEHPEEDALKEAEAKKALSEDEVVSAAVVSEEAKS</sequence>
<name>A0A1C7PA25_9BACT</name>
<evidence type="ECO:0000256" key="5">
    <source>
        <dbReference type="ARBA" id="ARBA00022989"/>
    </source>
</evidence>
<evidence type="ECO:0000256" key="7">
    <source>
        <dbReference type="SAM" id="Phobius"/>
    </source>
</evidence>
<dbReference type="GO" id="GO:0022857">
    <property type="term" value="F:transmembrane transporter activity"/>
    <property type="evidence" value="ECO:0007669"/>
    <property type="project" value="InterPro"/>
</dbReference>
<feature type="transmembrane region" description="Helical" evidence="7">
    <location>
        <begin position="296"/>
        <end position="314"/>
    </location>
</feature>
<dbReference type="OrthoDB" id="9772725at2"/>
<evidence type="ECO:0000313" key="9">
    <source>
        <dbReference type="Proteomes" id="UP000176204"/>
    </source>
</evidence>
<keyword evidence="5 7" id="KW-1133">Transmembrane helix</keyword>
<dbReference type="InterPro" id="IPR011701">
    <property type="entry name" value="MFS"/>
</dbReference>
<evidence type="ECO:0000256" key="2">
    <source>
        <dbReference type="ARBA" id="ARBA00022448"/>
    </source>
</evidence>
<feature type="transmembrane region" description="Helical" evidence="7">
    <location>
        <begin position="92"/>
        <end position="110"/>
    </location>
</feature>
<dbReference type="RefSeq" id="WP_067777464.1">
    <property type="nucleotide sequence ID" value="NZ_JACVVN010000012.1"/>
</dbReference>
<dbReference type="EMBL" id="LT629973">
    <property type="protein sequence ID" value="SEH99997.1"/>
    <property type="molecule type" value="Genomic_DNA"/>
</dbReference>
<keyword evidence="4 7" id="KW-0812">Transmembrane</keyword>
<dbReference type="KEGG" id="agl:PYTT_2449"/>
<evidence type="ECO:0000256" key="3">
    <source>
        <dbReference type="ARBA" id="ARBA00022475"/>
    </source>
</evidence>
<comment type="subcellular location">
    <subcellularLocation>
        <location evidence="1">Cell membrane</location>
        <topology evidence="1">Multi-pass membrane protein</topology>
    </subcellularLocation>
</comment>
<feature type="transmembrane region" description="Helical" evidence="7">
    <location>
        <begin position="170"/>
        <end position="189"/>
    </location>
</feature>
<evidence type="ECO:0000256" key="1">
    <source>
        <dbReference type="ARBA" id="ARBA00004651"/>
    </source>
</evidence>
<feature type="transmembrane region" description="Helical" evidence="7">
    <location>
        <begin position="201"/>
        <end position="221"/>
    </location>
</feature>